<name>A0A5M9MDQ9_9EURO</name>
<dbReference type="AlphaFoldDB" id="A0A5M9MDQ9"/>
<dbReference type="Proteomes" id="UP000324241">
    <property type="component" value="Unassembled WGS sequence"/>
</dbReference>
<dbReference type="EMBL" id="QUQM01000005">
    <property type="protein sequence ID" value="KAA8643600.1"/>
    <property type="molecule type" value="Genomic_DNA"/>
</dbReference>
<comment type="caution">
    <text evidence="1">The sequence shown here is derived from an EMBL/GenBank/DDBJ whole genome shotgun (WGS) entry which is preliminary data.</text>
</comment>
<dbReference type="SUPFAM" id="SSF51445">
    <property type="entry name" value="(Trans)glycosidases"/>
    <property type="match status" value="1"/>
</dbReference>
<gene>
    <name evidence="1" type="ORF">ATNIH1004_010369</name>
</gene>
<reference evidence="1 2" key="1">
    <citation type="submission" date="2019-08" db="EMBL/GenBank/DDBJ databases">
        <title>The genome sequence of a newly discovered highly antifungal drug resistant Aspergillus species, Aspergillus tanneri NIH 1004.</title>
        <authorList>
            <person name="Mounaud S."/>
            <person name="Singh I."/>
            <person name="Joardar V."/>
            <person name="Pakala S."/>
            <person name="Pakala S."/>
            <person name="Venepally P."/>
            <person name="Chung J.K."/>
            <person name="Losada L."/>
            <person name="Nierman W.C."/>
        </authorList>
    </citation>
    <scope>NUCLEOTIDE SEQUENCE [LARGE SCALE GENOMIC DNA]</scope>
    <source>
        <strain evidence="1 2">NIH1004</strain>
    </source>
</reference>
<organism evidence="1 2">
    <name type="scientific">Aspergillus tanneri</name>
    <dbReference type="NCBI Taxonomy" id="1220188"/>
    <lineage>
        <taxon>Eukaryota</taxon>
        <taxon>Fungi</taxon>
        <taxon>Dikarya</taxon>
        <taxon>Ascomycota</taxon>
        <taxon>Pezizomycotina</taxon>
        <taxon>Eurotiomycetes</taxon>
        <taxon>Eurotiomycetidae</taxon>
        <taxon>Eurotiales</taxon>
        <taxon>Aspergillaceae</taxon>
        <taxon>Aspergillus</taxon>
        <taxon>Aspergillus subgen. Circumdati</taxon>
    </lineage>
</organism>
<dbReference type="PROSITE" id="PS01095">
    <property type="entry name" value="GH18_1"/>
    <property type="match status" value="1"/>
</dbReference>
<dbReference type="GeneID" id="54333071"/>
<dbReference type="GO" id="GO:0005975">
    <property type="term" value="P:carbohydrate metabolic process"/>
    <property type="evidence" value="ECO:0007669"/>
    <property type="project" value="InterPro"/>
</dbReference>
<proteinExistence type="predicted"/>
<dbReference type="OrthoDB" id="4180203at2759"/>
<evidence type="ECO:0000313" key="1">
    <source>
        <dbReference type="EMBL" id="KAA8643600.1"/>
    </source>
</evidence>
<dbReference type="InterPro" id="IPR001579">
    <property type="entry name" value="Glyco_hydro_18_chit_AS"/>
</dbReference>
<evidence type="ECO:0000313" key="2">
    <source>
        <dbReference type="Proteomes" id="UP000324241"/>
    </source>
</evidence>
<dbReference type="InterPro" id="IPR017853">
    <property type="entry name" value="GH"/>
</dbReference>
<sequence>MLPETQLEHKPEGCQSNCVLHPKPPGSSSLRGVFQNKAIGYYEAWMARKSCQNVKSNGPAFGRANSVSTLMFKGKKVVAYGFFSINFSFAYIEPSAYQVMTMDSAAPVSLFKETTAKSIKQGPVFARIGGWTVRLDGVDLDWEYRGAGYGGGKPEDTENDVL</sequence>
<dbReference type="GO" id="GO:0004553">
    <property type="term" value="F:hydrolase activity, hydrolyzing O-glycosyl compounds"/>
    <property type="evidence" value="ECO:0007669"/>
    <property type="project" value="InterPro"/>
</dbReference>
<protein>
    <submittedName>
        <fullName evidence="1">Uncharacterized protein</fullName>
    </submittedName>
</protein>
<accession>A0A5M9MDQ9</accession>
<dbReference type="VEuPathDB" id="FungiDB:EYZ11_012802"/>
<dbReference type="RefSeq" id="XP_033422962.1">
    <property type="nucleotide sequence ID" value="XM_033574944.1"/>
</dbReference>